<keyword evidence="9 12" id="KW-1133">Transmembrane helix</keyword>
<dbReference type="PATRIC" id="fig|281456.6.peg.581"/>
<organism evidence="13 14">
    <name type="scientific">Thermincola ferriacetica</name>
    <dbReference type="NCBI Taxonomy" id="281456"/>
    <lineage>
        <taxon>Bacteria</taxon>
        <taxon>Bacillati</taxon>
        <taxon>Bacillota</taxon>
        <taxon>Clostridia</taxon>
        <taxon>Eubacteriales</taxon>
        <taxon>Thermincolaceae</taxon>
        <taxon>Thermincola</taxon>
    </lineage>
</organism>
<dbReference type="RefSeq" id="WP_052216763.1">
    <property type="nucleotide sequence ID" value="NZ_LGTE01000002.1"/>
</dbReference>
<keyword evidence="4 12" id="KW-0813">Transport</keyword>
<proteinExistence type="inferred from homology"/>
<feature type="transmembrane region" description="Helical" evidence="12">
    <location>
        <begin position="198"/>
        <end position="225"/>
    </location>
</feature>
<evidence type="ECO:0000256" key="1">
    <source>
        <dbReference type="ARBA" id="ARBA00004651"/>
    </source>
</evidence>
<protein>
    <recommendedName>
        <fullName evidence="3 12">Flagellar biosynthetic protein FlhB</fullName>
    </recommendedName>
</protein>
<dbReference type="InterPro" id="IPR006135">
    <property type="entry name" value="T3SS_substrate_exporter"/>
</dbReference>
<dbReference type="InterPro" id="IPR006136">
    <property type="entry name" value="FlhB"/>
</dbReference>
<comment type="function">
    <text evidence="12">Required for formation of the rod structure in the basal body of the flagellar apparatus. Together with FliI and FliH, may constitute the export apparatus of flagellin.</text>
</comment>
<evidence type="ECO:0000313" key="13">
    <source>
        <dbReference type="EMBL" id="KNZ70869.1"/>
    </source>
</evidence>
<evidence type="ECO:0000256" key="6">
    <source>
        <dbReference type="ARBA" id="ARBA00022692"/>
    </source>
</evidence>
<comment type="subcellular location">
    <subcellularLocation>
        <location evidence="1">Cell membrane</location>
        <topology evidence="1">Multi-pass membrane protein</topology>
    </subcellularLocation>
</comment>
<accession>A0A0L6W6Z4</accession>
<evidence type="ECO:0000256" key="4">
    <source>
        <dbReference type="ARBA" id="ARBA00022448"/>
    </source>
</evidence>
<feature type="transmembrane region" description="Helical" evidence="12">
    <location>
        <begin position="48"/>
        <end position="66"/>
    </location>
</feature>
<feature type="transmembrane region" description="Helical" evidence="12">
    <location>
        <begin position="157"/>
        <end position="178"/>
    </location>
</feature>
<dbReference type="GO" id="GO:0044780">
    <property type="term" value="P:bacterial-type flagellum assembly"/>
    <property type="evidence" value="ECO:0007669"/>
    <property type="project" value="InterPro"/>
</dbReference>
<evidence type="ECO:0000256" key="2">
    <source>
        <dbReference type="ARBA" id="ARBA00010690"/>
    </source>
</evidence>
<evidence type="ECO:0000256" key="10">
    <source>
        <dbReference type="ARBA" id="ARBA00023136"/>
    </source>
</evidence>
<keyword evidence="13" id="KW-0969">Cilium</keyword>
<dbReference type="Pfam" id="PF01312">
    <property type="entry name" value="Bac_export_2"/>
    <property type="match status" value="1"/>
</dbReference>
<keyword evidence="6 12" id="KW-0812">Transmembrane</keyword>
<dbReference type="PRINTS" id="PR00950">
    <property type="entry name" value="TYPE3IMSPROT"/>
</dbReference>
<keyword evidence="11 12" id="KW-1006">Bacterial flagellum protein export</keyword>
<gene>
    <name evidence="12" type="primary">flhB</name>
    <name evidence="13" type="ORF">Tfer_0549</name>
</gene>
<evidence type="ECO:0000256" key="8">
    <source>
        <dbReference type="ARBA" id="ARBA00022927"/>
    </source>
</evidence>
<dbReference type="Gene3D" id="6.10.250.2080">
    <property type="match status" value="1"/>
</dbReference>
<keyword evidence="13" id="KW-0966">Cell projection</keyword>
<keyword evidence="14" id="KW-1185">Reference proteome</keyword>
<dbReference type="Proteomes" id="UP000037175">
    <property type="component" value="Unassembled WGS sequence"/>
</dbReference>
<keyword evidence="7 12" id="KW-1005">Bacterial flagellum biogenesis</keyword>
<dbReference type="FunFam" id="3.40.1690.10:FF:000001">
    <property type="entry name" value="Flagellar biosynthetic protein FlhB"/>
    <property type="match status" value="1"/>
</dbReference>
<feature type="transmembrane region" description="Helical" evidence="12">
    <location>
        <begin position="102"/>
        <end position="124"/>
    </location>
</feature>
<evidence type="ECO:0000256" key="12">
    <source>
        <dbReference type="RuleBase" id="RU364091"/>
    </source>
</evidence>
<keyword evidence="5 12" id="KW-1003">Cell membrane</keyword>
<comment type="similarity">
    <text evidence="2 12">Belongs to the type III secretion exporter family.</text>
</comment>
<evidence type="ECO:0000256" key="7">
    <source>
        <dbReference type="ARBA" id="ARBA00022795"/>
    </source>
</evidence>
<evidence type="ECO:0000256" key="9">
    <source>
        <dbReference type="ARBA" id="ARBA00022989"/>
    </source>
</evidence>
<dbReference type="Gene3D" id="3.40.1690.10">
    <property type="entry name" value="secretion proteins EscU"/>
    <property type="match status" value="1"/>
</dbReference>
<comment type="caution">
    <text evidence="13">The sequence shown here is derived from an EMBL/GenBank/DDBJ whole genome shotgun (WGS) entry which is preliminary data.</text>
</comment>
<dbReference type="GO" id="GO:0009306">
    <property type="term" value="P:protein secretion"/>
    <property type="evidence" value="ECO:0007669"/>
    <property type="project" value="InterPro"/>
</dbReference>
<keyword evidence="13" id="KW-0282">Flagellum</keyword>
<sequence length="368" mass="41808">MIHKRQPRHLSLNLQLFAQEKTEKATAKKRQKARQEGQVLKSMEFNSAVVLLATFISIKLFFPYMLEQLSGFFREIYRMWGSQDFVLNVRTSHQLYFSTIKVSFMTVLPIAGIAMVSGVAANLLQSGFIFTTKPLKPNISALNPINGIKRMFGARSLVELVKSLVKVAIVGYIAYAGYKSEFNKFPQLLDMNIRASSLFIGRLILNMAFKIAVCLLIFSAFDYWYQWWEYERSLKMTKQEVKEELKQTEGDPKVKAAIRRKQQQMSLARMMQAVPKADVVITNPTHYAVALKYDADTMSAPEVVAKGQDYLAQRIKQVAKEHGVILVENKPLAQALYNAVEIGESIPAELYQAVAEVLAFVYKLKGRI</sequence>
<name>A0A0L6W6Z4_9FIRM</name>
<dbReference type="AlphaFoldDB" id="A0A0L6W6Z4"/>
<dbReference type="NCBIfam" id="TIGR00328">
    <property type="entry name" value="flhB"/>
    <property type="match status" value="1"/>
</dbReference>
<evidence type="ECO:0000256" key="5">
    <source>
        <dbReference type="ARBA" id="ARBA00022475"/>
    </source>
</evidence>
<dbReference type="InterPro" id="IPR029025">
    <property type="entry name" value="T3SS_substrate_exporter_C"/>
</dbReference>
<dbReference type="SUPFAM" id="SSF160544">
    <property type="entry name" value="EscU C-terminal domain-like"/>
    <property type="match status" value="1"/>
</dbReference>
<evidence type="ECO:0000256" key="3">
    <source>
        <dbReference type="ARBA" id="ARBA00021622"/>
    </source>
</evidence>
<keyword evidence="8 12" id="KW-0653">Protein transport</keyword>
<dbReference type="GO" id="GO:0005886">
    <property type="term" value="C:plasma membrane"/>
    <property type="evidence" value="ECO:0007669"/>
    <property type="project" value="UniProtKB-SubCell"/>
</dbReference>
<dbReference type="PANTHER" id="PTHR30531">
    <property type="entry name" value="FLAGELLAR BIOSYNTHETIC PROTEIN FLHB"/>
    <property type="match status" value="1"/>
</dbReference>
<evidence type="ECO:0000313" key="14">
    <source>
        <dbReference type="Proteomes" id="UP000037175"/>
    </source>
</evidence>
<dbReference type="PANTHER" id="PTHR30531:SF12">
    <property type="entry name" value="FLAGELLAR BIOSYNTHETIC PROTEIN FLHB"/>
    <property type="match status" value="1"/>
</dbReference>
<keyword evidence="10 12" id="KW-0472">Membrane</keyword>
<evidence type="ECO:0000256" key="11">
    <source>
        <dbReference type="ARBA" id="ARBA00023225"/>
    </source>
</evidence>
<dbReference type="EMBL" id="LGTE01000002">
    <property type="protein sequence ID" value="KNZ70869.1"/>
    <property type="molecule type" value="Genomic_DNA"/>
</dbReference>
<reference evidence="14" key="1">
    <citation type="submission" date="2015-07" db="EMBL/GenBank/DDBJ databases">
        <title>Complete Genome of Thermincola ferriacetica strain Z-0001T.</title>
        <authorList>
            <person name="Lusk B."/>
            <person name="Badalamenti J.P."/>
            <person name="Parameswaran P."/>
            <person name="Bond D.R."/>
            <person name="Torres C.I."/>
        </authorList>
    </citation>
    <scope>NUCLEOTIDE SEQUENCE [LARGE SCALE GENOMIC DNA]</scope>
    <source>
        <strain evidence="14">Z-0001</strain>
    </source>
</reference>